<dbReference type="RefSeq" id="WP_350411879.1">
    <property type="nucleotide sequence ID" value="NZ_JBEOKT010000005.1"/>
</dbReference>
<gene>
    <name evidence="3" type="ORF">ABS362_08000</name>
</gene>
<organism evidence="3 4">
    <name type="scientific">Pontibacter populi</name>
    <dbReference type="NCBI Taxonomy" id="890055"/>
    <lineage>
        <taxon>Bacteria</taxon>
        <taxon>Pseudomonadati</taxon>
        <taxon>Bacteroidota</taxon>
        <taxon>Cytophagia</taxon>
        <taxon>Cytophagales</taxon>
        <taxon>Hymenobacteraceae</taxon>
        <taxon>Pontibacter</taxon>
    </lineage>
</organism>
<accession>A0ABV1RSY0</accession>
<dbReference type="InterPro" id="IPR013784">
    <property type="entry name" value="Carb-bd-like_fold"/>
</dbReference>
<dbReference type="InterPro" id="IPR025491">
    <property type="entry name" value="DUF4382"/>
</dbReference>
<protein>
    <submittedName>
        <fullName evidence="3">DUF4382 domain-containing protein</fullName>
    </submittedName>
</protein>
<keyword evidence="4" id="KW-1185">Reference proteome</keyword>
<feature type="domain" description="DUF4382" evidence="2">
    <location>
        <begin position="32"/>
        <end position="174"/>
    </location>
</feature>
<name>A0ABV1RSY0_9BACT</name>
<reference evidence="3 4" key="1">
    <citation type="submission" date="2024-06" db="EMBL/GenBank/DDBJ databases">
        <title>Pontibacter populi HYL7-15.</title>
        <authorList>
            <person name="Kim M.K."/>
        </authorList>
    </citation>
    <scope>NUCLEOTIDE SEQUENCE [LARGE SCALE GENOMIC DNA]</scope>
    <source>
        <strain evidence="3 4">HYL7-15</strain>
    </source>
</reference>
<sequence>MKRKLIIPFLLSGLIFGFSSCDSDTDSEGSGTSQLQVRMTDAPGDYEEVNVEIESVQVHTEDTDSEEGWITLDEINPGIYNLLDFANGRDTLLASSELPAGTISQIRLILGDDNSVKLKSGEVIDLKTPSGQTSGVKLSVNAKLESDVTYVMLLDFDAAKSVVAKGNGGYNLKPVIRVISQAVAGGIKGAVTPAEYKPGIYVISAANDTLGGYANDEGNFLIKGVPAGTYSVQFFTEGAAHDTTITNVVVSQDAIKDLGTIELPE</sequence>
<dbReference type="Proteomes" id="UP001476807">
    <property type="component" value="Unassembled WGS sequence"/>
</dbReference>
<dbReference type="EMBL" id="JBEOKT010000005">
    <property type="protein sequence ID" value="MER2997485.1"/>
    <property type="molecule type" value="Genomic_DNA"/>
</dbReference>
<evidence type="ECO:0000259" key="2">
    <source>
        <dbReference type="Pfam" id="PF14321"/>
    </source>
</evidence>
<comment type="caution">
    <text evidence="3">The sequence shown here is derived from an EMBL/GenBank/DDBJ whole genome shotgun (WGS) entry which is preliminary data.</text>
</comment>
<feature type="signal peptide" evidence="1">
    <location>
        <begin position="1"/>
        <end position="20"/>
    </location>
</feature>
<dbReference type="SUPFAM" id="SSF49452">
    <property type="entry name" value="Starch-binding domain-like"/>
    <property type="match status" value="1"/>
</dbReference>
<evidence type="ECO:0000313" key="3">
    <source>
        <dbReference type="EMBL" id="MER2997485.1"/>
    </source>
</evidence>
<feature type="chain" id="PRO_5046789684" evidence="1">
    <location>
        <begin position="21"/>
        <end position="265"/>
    </location>
</feature>
<dbReference type="PROSITE" id="PS51257">
    <property type="entry name" value="PROKAR_LIPOPROTEIN"/>
    <property type="match status" value="1"/>
</dbReference>
<keyword evidence="1" id="KW-0732">Signal</keyword>
<evidence type="ECO:0000256" key="1">
    <source>
        <dbReference type="SAM" id="SignalP"/>
    </source>
</evidence>
<proteinExistence type="predicted"/>
<dbReference type="Gene3D" id="2.60.40.1120">
    <property type="entry name" value="Carboxypeptidase-like, regulatory domain"/>
    <property type="match status" value="1"/>
</dbReference>
<evidence type="ECO:0000313" key="4">
    <source>
        <dbReference type="Proteomes" id="UP001476807"/>
    </source>
</evidence>
<dbReference type="Pfam" id="PF14321">
    <property type="entry name" value="DUF4382"/>
    <property type="match status" value="1"/>
</dbReference>